<keyword evidence="9 11" id="KW-0472">Membrane</keyword>
<comment type="pathway">
    <text evidence="2">Glycolipid biosynthesis; glycosylphosphatidylinositol-anchor biosynthesis.</text>
</comment>
<dbReference type="InterPro" id="IPR005599">
    <property type="entry name" value="GPI_mannosylTrfase"/>
</dbReference>
<dbReference type="GO" id="GO:0005789">
    <property type="term" value="C:endoplasmic reticulum membrane"/>
    <property type="evidence" value="ECO:0007669"/>
    <property type="project" value="UniProtKB-SubCell"/>
</dbReference>
<evidence type="ECO:0000256" key="2">
    <source>
        <dbReference type="ARBA" id="ARBA00004687"/>
    </source>
</evidence>
<evidence type="ECO:0000256" key="8">
    <source>
        <dbReference type="ARBA" id="ARBA00022989"/>
    </source>
</evidence>
<protein>
    <recommendedName>
        <fullName evidence="11">Mannosyltransferase</fullName>
        <ecNumber evidence="11">2.4.1.-</ecNumber>
    </recommendedName>
</protein>
<dbReference type="Pfam" id="PF03901">
    <property type="entry name" value="Glyco_transf_22"/>
    <property type="match status" value="1"/>
</dbReference>
<evidence type="ECO:0000256" key="10">
    <source>
        <dbReference type="ARBA" id="ARBA00038466"/>
    </source>
</evidence>
<gene>
    <name evidence="13" type="ORF">LANO_0D02608G</name>
</gene>
<dbReference type="PANTHER" id="PTHR22760">
    <property type="entry name" value="GLYCOSYLTRANSFERASE"/>
    <property type="match status" value="1"/>
</dbReference>
<evidence type="ECO:0000313" key="13">
    <source>
        <dbReference type="EMBL" id="SCU88615.1"/>
    </source>
</evidence>
<evidence type="ECO:0000256" key="1">
    <source>
        <dbReference type="ARBA" id="ARBA00004477"/>
    </source>
</evidence>
<feature type="chain" id="PRO_5009235993" description="Mannosyltransferase" evidence="12">
    <location>
        <begin position="19"/>
        <end position="507"/>
    </location>
</feature>
<keyword evidence="6 11" id="KW-0812">Transmembrane</keyword>
<feature type="transmembrane region" description="Helical" evidence="11">
    <location>
        <begin position="289"/>
        <end position="308"/>
    </location>
</feature>
<name>A0A1G4JEF9_9SACH</name>
<proteinExistence type="inferred from homology"/>
<keyword evidence="5" id="KW-0808">Transferase</keyword>
<accession>A0A1G4JEF9</accession>
<dbReference type="PANTHER" id="PTHR22760:SF3">
    <property type="entry name" value="GPI MANNOSYLTRANSFERASE 4"/>
    <property type="match status" value="1"/>
</dbReference>
<keyword evidence="7 11" id="KW-0256">Endoplasmic reticulum</keyword>
<feature type="transmembrane region" description="Helical" evidence="11">
    <location>
        <begin position="92"/>
        <end position="110"/>
    </location>
</feature>
<feature type="transmembrane region" description="Helical" evidence="11">
    <location>
        <begin position="338"/>
        <end position="357"/>
    </location>
</feature>
<feature type="transmembrane region" description="Helical" evidence="11">
    <location>
        <begin position="208"/>
        <end position="228"/>
    </location>
</feature>
<organism evidence="13 14">
    <name type="scientific">Lachancea nothofagi CBS 11611</name>
    <dbReference type="NCBI Taxonomy" id="1266666"/>
    <lineage>
        <taxon>Eukaryota</taxon>
        <taxon>Fungi</taxon>
        <taxon>Dikarya</taxon>
        <taxon>Ascomycota</taxon>
        <taxon>Saccharomycotina</taxon>
        <taxon>Saccharomycetes</taxon>
        <taxon>Saccharomycetales</taxon>
        <taxon>Saccharomycetaceae</taxon>
        <taxon>Lachancea</taxon>
    </lineage>
</organism>
<sequence length="507" mass="58283">MNLKAVHILGYLAGLFFALEPSYIHPDEHFQSLEILAQHFFGTGRTIPWEFLPENAARSFGPLYLTYGPLFYLYREFGGKQSGLTLLYLVRLQNYLMFTCIYKLALQFLLRSKLDRAKASFYISTSYIGWTYQTHSFSNSLETCALLVVLSLFQALIQDSREQKYTHYRTCAILGFAIAFGVFNRVTFLGFIALPCIPTFTNFYAKHVKSFVVLIIAFALSCTAFIYLDTQLYKTSHWCIAPLNNLRYNLKTSNLVVHGLHPRYTHLLINLPQILGPLLVYFTSRRQRINLTSLSCISGLLFLSAFQHQELRFLIPLMPLLCASIELSNLDTVIPTRYVTGAWIIFNIIFATIMGSLHQRGVLTAIQEMTKNDTQIGVHFWWRSYSPPTWLYFNKDLVVSTTNIVNQEERVDNIDFDITKDHVIDLKGCDYKLFETTAQKFLNQGSGIRVIIPKSSGKLVNRFKESHSNLRVQNIWETYFSLDLDHIDFADISTLTPGITIYEINVL</sequence>
<evidence type="ECO:0000256" key="3">
    <source>
        <dbReference type="ARBA" id="ARBA00022502"/>
    </source>
</evidence>
<comment type="subcellular location">
    <subcellularLocation>
        <location evidence="1 11">Endoplasmic reticulum membrane</location>
        <topology evidence="1 11">Multi-pass membrane protein</topology>
    </subcellularLocation>
</comment>
<evidence type="ECO:0000256" key="11">
    <source>
        <dbReference type="RuleBase" id="RU363075"/>
    </source>
</evidence>
<dbReference type="AlphaFoldDB" id="A0A1G4JEF9"/>
<evidence type="ECO:0000313" key="14">
    <source>
        <dbReference type="Proteomes" id="UP000189911"/>
    </source>
</evidence>
<evidence type="ECO:0000256" key="7">
    <source>
        <dbReference type="ARBA" id="ARBA00022824"/>
    </source>
</evidence>
<evidence type="ECO:0000256" key="9">
    <source>
        <dbReference type="ARBA" id="ARBA00023136"/>
    </source>
</evidence>
<comment type="similarity">
    <text evidence="10">Belongs to the glycosyltransferase 22 family. PIGZ subfamily.</text>
</comment>
<dbReference type="EMBL" id="LT598448">
    <property type="protein sequence ID" value="SCU88615.1"/>
    <property type="molecule type" value="Genomic_DNA"/>
</dbReference>
<feature type="signal peptide" evidence="12">
    <location>
        <begin position="1"/>
        <end position="18"/>
    </location>
</feature>
<keyword evidence="4 11" id="KW-0328">Glycosyltransferase</keyword>
<dbReference type="GO" id="GO:0000026">
    <property type="term" value="F:alpha-1,2-mannosyltransferase activity"/>
    <property type="evidence" value="ECO:0007669"/>
    <property type="project" value="TreeGrafter"/>
</dbReference>
<evidence type="ECO:0000256" key="5">
    <source>
        <dbReference type="ARBA" id="ARBA00022679"/>
    </source>
</evidence>
<reference evidence="14" key="1">
    <citation type="submission" date="2016-03" db="EMBL/GenBank/DDBJ databases">
        <authorList>
            <person name="Devillers Hugo."/>
        </authorList>
    </citation>
    <scope>NUCLEOTIDE SEQUENCE [LARGE SCALE GENOMIC DNA]</scope>
</reference>
<evidence type="ECO:0000256" key="6">
    <source>
        <dbReference type="ARBA" id="ARBA00022692"/>
    </source>
</evidence>
<dbReference type="Proteomes" id="UP000189911">
    <property type="component" value="Chromosome D"/>
</dbReference>
<keyword evidence="8 11" id="KW-1133">Transmembrane helix</keyword>
<evidence type="ECO:0000256" key="12">
    <source>
        <dbReference type="SAM" id="SignalP"/>
    </source>
</evidence>
<dbReference type="EC" id="2.4.1.-" evidence="11"/>
<evidence type="ECO:0000256" key="4">
    <source>
        <dbReference type="ARBA" id="ARBA00022676"/>
    </source>
</evidence>
<keyword evidence="12" id="KW-0732">Signal</keyword>
<dbReference type="OrthoDB" id="10066429at2759"/>
<dbReference type="GO" id="GO:0006506">
    <property type="term" value="P:GPI anchor biosynthetic process"/>
    <property type="evidence" value="ECO:0007669"/>
    <property type="project" value="UniProtKB-KW"/>
</dbReference>
<keyword evidence="3" id="KW-0337">GPI-anchor biosynthesis</keyword>
<feature type="transmembrane region" description="Helical" evidence="11">
    <location>
        <begin position="172"/>
        <end position="196"/>
    </location>
</feature>
<keyword evidence="14" id="KW-1185">Reference proteome</keyword>